<evidence type="ECO:0000256" key="4">
    <source>
        <dbReference type="ARBA" id="ARBA00012552"/>
    </source>
</evidence>
<dbReference type="InterPro" id="IPR001650">
    <property type="entry name" value="Helicase_C-like"/>
</dbReference>
<feature type="domain" description="Helicase ATP-binding" evidence="16">
    <location>
        <begin position="51"/>
        <end position="229"/>
    </location>
</feature>
<dbReference type="InterPro" id="IPR002464">
    <property type="entry name" value="DNA/RNA_helicase_DEAH_CS"/>
</dbReference>
<feature type="domain" description="Helicase C-terminal" evidence="17">
    <location>
        <begin position="254"/>
        <end position="428"/>
    </location>
</feature>
<comment type="catalytic activity">
    <reaction evidence="15">
        <text>ATP + H2O = ADP + phosphate + H(+)</text>
        <dbReference type="Rhea" id="RHEA:13065"/>
        <dbReference type="ChEBI" id="CHEBI:15377"/>
        <dbReference type="ChEBI" id="CHEBI:15378"/>
        <dbReference type="ChEBI" id="CHEBI:30616"/>
        <dbReference type="ChEBI" id="CHEBI:43474"/>
        <dbReference type="ChEBI" id="CHEBI:456216"/>
        <dbReference type="EC" id="3.6.4.13"/>
    </reaction>
</comment>
<evidence type="ECO:0000256" key="13">
    <source>
        <dbReference type="ARBA" id="ARBA00031959"/>
    </source>
</evidence>
<comment type="catalytic activity">
    <reaction evidence="14">
        <text>alpha-D-glucose 1-phosphate + UTP + H(+) = UDP-alpha-D-glucose + diphosphate</text>
        <dbReference type="Rhea" id="RHEA:19889"/>
        <dbReference type="ChEBI" id="CHEBI:15378"/>
        <dbReference type="ChEBI" id="CHEBI:33019"/>
        <dbReference type="ChEBI" id="CHEBI:46398"/>
        <dbReference type="ChEBI" id="CHEBI:58601"/>
        <dbReference type="ChEBI" id="CHEBI:58885"/>
        <dbReference type="EC" id="2.7.7.9"/>
    </reaction>
    <physiologicalReaction direction="left-to-right" evidence="14">
        <dbReference type="Rhea" id="RHEA:19890"/>
    </physiologicalReaction>
</comment>
<dbReference type="PROSITE" id="PS51192">
    <property type="entry name" value="HELICASE_ATP_BIND_1"/>
    <property type="match status" value="1"/>
</dbReference>
<evidence type="ECO:0000259" key="16">
    <source>
        <dbReference type="PROSITE" id="PS51192"/>
    </source>
</evidence>
<comment type="function">
    <text evidence="12">UTP--glucose-1-phosphate uridylyltransferase catalyzing the conversion of glucose-1-phosphate into UDP-glucose, a crucial precursor for the production of glycogen.</text>
</comment>
<evidence type="ECO:0000256" key="3">
    <source>
        <dbReference type="ARBA" id="ARBA00012415"/>
    </source>
</evidence>
<evidence type="ECO:0000256" key="6">
    <source>
        <dbReference type="ARBA" id="ARBA00022679"/>
    </source>
</evidence>
<dbReference type="InterPro" id="IPR007502">
    <property type="entry name" value="Helicase-assoc_dom"/>
</dbReference>
<protein>
    <recommendedName>
        <fullName evidence="5">UTP--glucose-1-phosphate uridylyltransferase</fullName>
        <ecNumber evidence="3">2.7.7.9</ecNumber>
        <ecNumber evidence="4">3.6.4.13</ecNumber>
    </recommendedName>
    <alternativeName>
        <fullName evidence="13">UDP-glucose pyrophosphorylase</fullName>
    </alternativeName>
</protein>
<evidence type="ECO:0000256" key="9">
    <source>
        <dbReference type="ARBA" id="ARBA00022801"/>
    </source>
</evidence>
<dbReference type="SMART" id="SM00847">
    <property type="entry name" value="HA2"/>
    <property type="match status" value="1"/>
</dbReference>
<accession>A0A9J2P8W1</accession>
<dbReference type="GO" id="GO:0016887">
    <property type="term" value="F:ATP hydrolysis activity"/>
    <property type="evidence" value="ECO:0007669"/>
    <property type="project" value="InterPro"/>
</dbReference>
<keyword evidence="8" id="KW-0547">Nucleotide-binding</keyword>
<evidence type="ECO:0000256" key="1">
    <source>
        <dbReference type="ARBA" id="ARBA00010401"/>
    </source>
</evidence>
<comment type="subunit">
    <text evidence="2">Homooctamer.</text>
</comment>
<dbReference type="FunFam" id="2.160.10.10:FF:000001">
    <property type="entry name" value="UTP--glucose-1-phosphate uridylyltransferase"/>
    <property type="match status" value="1"/>
</dbReference>
<dbReference type="PANTHER" id="PTHR18934">
    <property type="entry name" value="ATP-DEPENDENT RNA HELICASE"/>
    <property type="match status" value="1"/>
</dbReference>
<dbReference type="Pfam" id="PF13401">
    <property type="entry name" value="AAA_22"/>
    <property type="match status" value="1"/>
</dbReference>
<evidence type="ECO:0000259" key="17">
    <source>
        <dbReference type="PROSITE" id="PS51194"/>
    </source>
</evidence>
<dbReference type="CDD" id="cd00897">
    <property type="entry name" value="UGPase_euk"/>
    <property type="match status" value="1"/>
</dbReference>
<dbReference type="Pfam" id="PF01704">
    <property type="entry name" value="UDPGP"/>
    <property type="match status" value="1"/>
</dbReference>
<proteinExistence type="inferred from homology"/>
<dbReference type="PANTHER" id="PTHR18934:SF118">
    <property type="entry name" value="ATP-DEPENDENT RNA HELICASE DHX33"/>
    <property type="match status" value="1"/>
</dbReference>
<evidence type="ECO:0000256" key="8">
    <source>
        <dbReference type="ARBA" id="ARBA00022741"/>
    </source>
</evidence>
<keyword evidence="11" id="KW-0067">ATP-binding</keyword>
<dbReference type="InterPro" id="IPR016267">
    <property type="entry name" value="UDPGP_trans"/>
</dbReference>
<dbReference type="PROSITE" id="PS00690">
    <property type="entry name" value="DEAH_ATP_HELICASE"/>
    <property type="match status" value="1"/>
</dbReference>
<dbReference type="WBParaSite" id="ALUE_0000634501-mRNA-1">
    <property type="protein sequence ID" value="ALUE_0000634501-mRNA-1"/>
    <property type="gene ID" value="ALUE_0000634501"/>
</dbReference>
<dbReference type="GO" id="GO:0003983">
    <property type="term" value="F:UTP:glucose-1-phosphate uridylyltransferase activity"/>
    <property type="evidence" value="ECO:0007669"/>
    <property type="project" value="UniProtKB-EC"/>
</dbReference>
<dbReference type="CDD" id="cd17917">
    <property type="entry name" value="DEXHc_RHA-like"/>
    <property type="match status" value="1"/>
</dbReference>
<dbReference type="PROSITE" id="PS51194">
    <property type="entry name" value="HELICASE_CTER"/>
    <property type="match status" value="1"/>
</dbReference>
<dbReference type="Gene3D" id="3.90.550.10">
    <property type="entry name" value="Spore Coat Polysaccharide Biosynthesis Protein SpsA, Chain A"/>
    <property type="match status" value="1"/>
</dbReference>
<dbReference type="InterPro" id="IPR049945">
    <property type="entry name" value="AAA_22"/>
</dbReference>
<dbReference type="GO" id="GO:0003724">
    <property type="term" value="F:RNA helicase activity"/>
    <property type="evidence" value="ECO:0007669"/>
    <property type="project" value="UniProtKB-EC"/>
</dbReference>
<dbReference type="InterPro" id="IPR011709">
    <property type="entry name" value="DEAD-box_helicase_OB_fold"/>
</dbReference>
<dbReference type="InterPro" id="IPR002618">
    <property type="entry name" value="UDPGP_fam"/>
</dbReference>
<evidence type="ECO:0000256" key="10">
    <source>
        <dbReference type="ARBA" id="ARBA00022806"/>
    </source>
</evidence>
<dbReference type="GO" id="GO:0003725">
    <property type="term" value="F:double-stranded RNA binding"/>
    <property type="evidence" value="ECO:0007669"/>
    <property type="project" value="TreeGrafter"/>
</dbReference>
<evidence type="ECO:0000256" key="15">
    <source>
        <dbReference type="ARBA" id="ARBA00047984"/>
    </source>
</evidence>
<keyword evidence="7" id="KW-0548">Nucleotidyltransferase</keyword>
<comment type="similarity">
    <text evidence="1">Belongs to the UDPGP type 1 family.</text>
</comment>
<dbReference type="GO" id="GO:0006011">
    <property type="term" value="P:UDP-alpha-D-glucose metabolic process"/>
    <property type="evidence" value="ECO:0007669"/>
    <property type="project" value="InterPro"/>
</dbReference>
<dbReference type="SMART" id="SM00490">
    <property type="entry name" value="HELICc"/>
    <property type="match status" value="1"/>
</dbReference>
<dbReference type="SUPFAM" id="SSF53448">
    <property type="entry name" value="Nucleotide-diphospho-sugar transferases"/>
    <property type="match status" value="1"/>
</dbReference>
<dbReference type="GO" id="GO:0045943">
    <property type="term" value="P:positive regulation of transcription by RNA polymerase I"/>
    <property type="evidence" value="ECO:0007669"/>
    <property type="project" value="TreeGrafter"/>
</dbReference>
<dbReference type="FunFam" id="3.90.550.10:FF:000002">
    <property type="entry name" value="UTP--glucose-1-phosphate uridylyltransferase"/>
    <property type="match status" value="1"/>
</dbReference>
<reference evidence="19" key="1">
    <citation type="submission" date="2023-03" db="UniProtKB">
        <authorList>
            <consortium name="WormBaseParasite"/>
        </authorList>
    </citation>
    <scope>IDENTIFICATION</scope>
</reference>
<evidence type="ECO:0000256" key="12">
    <source>
        <dbReference type="ARBA" id="ARBA00023579"/>
    </source>
</evidence>
<dbReference type="Gene3D" id="1.20.120.1080">
    <property type="match status" value="1"/>
</dbReference>
<keyword evidence="18" id="KW-1185">Reference proteome</keyword>
<evidence type="ECO:0000256" key="5">
    <source>
        <dbReference type="ARBA" id="ARBA00019048"/>
    </source>
</evidence>
<dbReference type="GO" id="GO:0005524">
    <property type="term" value="F:ATP binding"/>
    <property type="evidence" value="ECO:0007669"/>
    <property type="project" value="UniProtKB-KW"/>
</dbReference>
<keyword evidence="6" id="KW-0808">Transferase</keyword>
<evidence type="ECO:0000256" key="14">
    <source>
        <dbReference type="ARBA" id="ARBA00047432"/>
    </source>
</evidence>
<dbReference type="SMART" id="SM00487">
    <property type="entry name" value="DEXDc"/>
    <property type="match status" value="1"/>
</dbReference>
<keyword evidence="10" id="KW-0347">Helicase</keyword>
<evidence type="ECO:0000256" key="2">
    <source>
        <dbReference type="ARBA" id="ARBA00011823"/>
    </source>
</evidence>
<dbReference type="AlphaFoldDB" id="A0A9J2P8W1"/>
<dbReference type="Proteomes" id="UP000036681">
    <property type="component" value="Unplaced"/>
</dbReference>
<dbReference type="InterPro" id="IPR027417">
    <property type="entry name" value="P-loop_NTPase"/>
</dbReference>
<dbReference type="InterPro" id="IPR014001">
    <property type="entry name" value="Helicase_ATP-bd"/>
</dbReference>
<evidence type="ECO:0000313" key="18">
    <source>
        <dbReference type="Proteomes" id="UP000036681"/>
    </source>
</evidence>
<evidence type="ECO:0000256" key="7">
    <source>
        <dbReference type="ARBA" id="ARBA00022695"/>
    </source>
</evidence>
<dbReference type="InterPro" id="IPR029044">
    <property type="entry name" value="Nucleotide-diphossugar_trans"/>
</dbReference>
<dbReference type="Gene3D" id="3.40.50.300">
    <property type="entry name" value="P-loop containing nucleotide triphosphate hydrolases"/>
    <property type="match status" value="2"/>
</dbReference>
<dbReference type="SUPFAM" id="SSF52540">
    <property type="entry name" value="P-loop containing nucleoside triphosphate hydrolases"/>
    <property type="match status" value="1"/>
</dbReference>
<evidence type="ECO:0000256" key="11">
    <source>
        <dbReference type="ARBA" id="ARBA00022840"/>
    </source>
</evidence>
<dbReference type="EC" id="2.7.7.9" evidence="3"/>
<name>A0A9J2P8W1_ASCLU</name>
<evidence type="ECO:0000313" key="19">
    <source>
        <dbReference type="WBParaSite" id="ALUE_0000634501-mRNA-1"/>
    </source>
</evidence>
<dbReference type="EC" id="3.6.4.13" evidence="4"/>
<dbReference type="GO" id="GO:0005730">
    <property type="term" value="C:nucleolus"/>
    <property type="evidence" value="ECO:0007669"/>
    <property type="project" value="TreeGrafter"/>
</dbReference>
<keyword evidence="9" id="KW-0378">Hydrolase</keyword>
<organism evidence="18 19">
    <name type="scientific">Ascaris lumbricoides</name>
    <name type="common">Giant roundworm</name>
    <dbReference type="NCBI Taxonomy" id="6252"/>
    <lineage>
        <taxon>Eukaryota</taxon>
        <taxon>Metazoa</taxon>
        <taxon>Ecdysozoa</taxon>
        <taxon>Nematoda</taxon>
        <taxon>Chromadorea</taxon>
        <taxon>Rhabditida</taxon>
        <taxon>Spirurina</taxon>
        <taxon>Ascaridomorpha</taxon>
        <taxon>Ascaridoidea</taxon>
        <taxon>Ascarididae</taxon>
        <taxon>Ascaris</taxon>
    </lineage>
</organism>
<sequence length="1171" mass="131781">MRKERGMNGSNLMPIFFGAHVVRIGEREQMDFARRFSRTELPVDAVRGELANAIRTNRVCIVVGETGCGKSTQIPQVSAFIQDELNSQICYEEGLHGDGLIAITQPRRVAAITLARRVAAEMSTELGETVGYKVRFENVESEKTRIVYGTDGIFLREAFYDSMLSRYSLVIVDEAHERSLHTDVLLYVLRLCCEQRKDSSPLRVIIMSATLEIDLFSEYFNDAPVFMVKGRRHPIELFYANSLDSANEDYVFNAVVTLLQIHRSEPIDWGVLVFLTGQEEIEIACKKARELARLTDRNLVPFPLYAGLSPSSQMKVFEPLETSNTRKVVFATNIAETSLTIPGIRIVIDSGKIKQRTFLADRRIDILRVEDTSRASATQRAGRAGREGPGKCFRLYSEKHFSSLRPTTVPEVLRTNLCTVLLELYRIGLTRLRSLSLISPPPDEALNAAQSMLQLLDAVQSPDKKERVYLTDMGTRLAAFPVDPPLARVLLAASQNGCLEEALTVVAFMSTDSVFVTSSHNRDLCNEAKRKFEAAEGDHCTFLNIYRDYRNARKEKKVKEWCAANFVHERVINTAFKIRRQLRDICSKNTMNLHSCGSDLTKLRRAMCAGLFMNACEYDKSSDGYHLVASSSLSIKIHPSSCLARSQPTAFIFSDLVRTSQLYARQPSRAEGNAFFSSQEQNRIGSTFASKRLHEVHFTCTYWLVHTMDGGELMMENALQPLINDERSAQDAAIFASLFDQFLNEPATIDWSKMKPLKKHTDYESLPQCEATERETVLKHLCVVKLNGGLGTTMGCKAPKSLITIRDGLTFLDFAIKQNEILNAKYNSDVPLILMDSFNTAQPTASALKKRGLKLRSFMQSRCPRIFADTLLPVPSGPNDRISDGWYPPGHGNIFQSMHLTGILDELISNGRHICFISNIDNTCATADLRIAKFMVDSGTEYAMECTEKTSNDTKGGTLIEINGHLMHLEMLQVPKANVEEFLSTRTFKTFNTNNIWVNLISVKERLSTMKMEIIVNKKKLASGEDVIQLETSVGGAIRNFEQACSIRVPRSRFLPVKKTQDLLAVMSDIYEMDSEFRLRLRLDRPIPNQPTIKLSKQFSSLSEFQRRFASIPHLADLIRLTVDGDVCFGSDVVLKGDVIIVADDECTLEIPSCSLIENKIVRGRLRFREN</sequence>
<dbReference type="Pfam" id="PF00271">
    <property type="entry name" value="Helicase_C"/>
    <property type="match status" value="1"/>
</dbReference>
<dbReference type="CDD" id="cd18791">
    <property type="entry name" value="SF2_C_RHA"/>
    <property type="match status" value="1"/>
</dbReference>
<dbReference type="Pfam" id="PF21010">
    <property type="entry name" value="HA2_C"/>
    <property type="match status" value="1"/>
</dbReference>
<dbReference type="Gene3D" id="2.160.10.10">
    <property type="entry name" value="Hexapeptide repeat proteins"/>
    <property type="match status" value="1"/>
</dbReference>
<dbReference type="Pfam" id="PF07717">
    <property type="entry name" value="OB_NTP_bind"/>
    <property type="match status" value="1"/>
</dbReference>